<proteinExistence type="predicted"/>
<dbReference type="SUPFAM" id="SSF47336">
    <property type="entry name" value="ACP-like"/>
    <property type="match status" value="1"/>
</dbReference>
<reference evidence="2 3" key="1">
    <citation type="submission" date="2023-07" db="EMBL/GenBank/DDBJ databases">
        <authorList>
            <person name="Girao M."/>
            <person name="Carvalho M.F."/>
        </authorList>
    </citation>
    <scope>NUCLEOTIDE SEQUENCE [LARGE SCALE GENOMIC DNA]</scope>
    <source>
        <strain evidence="2 3">YIM65754</strain>
    </source>
</reference>
<dbReference type="Gene3D" id="1.10.1200.10">
    <property type="entry name" value="ACP-like"/>
    <property type="match status" value="1"/>
</dbReference>
<name>A0ABU7LBY2_9NOCA</name>
<accession>A0ABU7LBY2</accession>
<organism evidence="2 3">
    <name type="scientific">Rhodococcus artemisiae</name>
    <dbReference type="NCBI Taxonomy" id="714159"/>
    <lineage>
        <taxon>Bacteria</taxon>
        <taxon>Bacillati</taxon>
        <taxon>Actinomycetota</taxon>
        <taxon>Actinomycetes</taxon>
        <taxon>Mycobacteriales</taxon>
        <taxon>Nocardiaceae</taxon>
        <taxon>Rhodococcus</taxon>
    </lineage>
</organism>
<feature type="domain" description="Carrier" evidence="1">
    <location>
        <begin position="12"/>
        <end position="48"/>
    </location>
</feature>
<dbReference type="RefSeq" id="WP_330134308.1">
    <property type="nucleotide sequence ID" value="NZ_JAUTXY010000007.1"/>
</dbReference>
<sequence length="77" mass="8841">MKVTREQAVADVADALFLDAEDVDHELDLEEQGLDSVRLMQLVDRWRDSGAKGIDFIALAEDRRLSRWLKILDDIQT</sequence>
<dbReference type="InterPro" id="IPR036736">
    <property type="entry name" value="ACP-like_sf"/>
</dbReference>
<keyword evidence="3" id="KW-1185">Reference proteome</keyword>
<gene>
    <name evidence="2" type="ORF">Q7514_16180</name>
</gene>
<evidence type="ECO:0000259" key="1">
    <source>
        <dbReference type="Pfam" id="PF00550"/>
    </source>
</evidence>
<evidence type="ECO:0000313" key="3">
    <source>
        <dbReference type="Proteomes" id="UP001336020"/>
    </source>
</evidence>
<evidence type="ECO:0000313" key="2">
    <source>
        <dbReference type="EMBL" id="MEE2059061.1"/>
    </source>
</evidence>
<dbReference type="Pfam" id="PF00550">
    <property type="entry name" value="PP-binding"/>
    <property type="match status" value="1"/>
</dbReference>
<dbReference type="Proteomes" id="UP001336020">
    <property type="component" value="Unassembled WGS sequence"/>
</dbReference>
<dbReference type="InterPro" id="IPR009081">
    <property type="entry name" value="PP-bd_ACP"/>
</dbReference>
<comment type="caution">
    <text evidence="2">The sequence shown here is derived from an EMBL/GenBank/DDBJ whole genome shotgun (WGS) entry which is preliminary data.</text>
</comment>
<dbReference type="EMBL" id="JAUTXY010000007">
    <property type="protein sequence ID" value="MEE2059061.1"/>
    <property type="molecule type" value="Genomic_DNA"/>
</dbReference>
<protein>
    <submittedName>
        <fullName evidence="2">Phosphopantetheine-binding protein</fullName>
    </submittedName>
</protein>